<dbReference type="InterPro" id="IPR000571">
    <property type="entry name" value="Znf_CCCH"/>
</dbReference>
<dbReference type="Gene3D" id="4.10.1000.10">
    <property type="entry name" value="Zinc finger, CCCH-type"/>
    <property type="match status" value="1"/>
</dbReference>
<comment type="caution">
    <text evidence="7">The sequence shown here is derived from an EMBL/GenBank/DDBJ whole genome shotgun (WGS) entry which is preliminary data.</text>
</comment>
<feature type="domain" description="C3H1-type" evidence="6">
    <location>
        <begin position="94"/>
        <end position="121"/>
    </location>
</feature>
<dbReference type="PANTHER" id="PTHR12681:SF0">
    <property type="entry name" value="ZINC FINGER CCCH DOMAIN-CONTAINING PROTEIN 15"/>
    <property type="match status" value="1"/>
</dbReference>
<dbReference type="OrthoDB" id="278280at2759"/>
<dbReference type="Proteomes" id="UP000481153">
    <property type="component" value="Unassembled WGS sequence"/>
</dbReference>
<feature type="compositionally biased region" description="Acidic residues" evidence="5">
    <location>
        <begin position="342"/>
        <end position="353"/>
    </location>
</feature>
<keyword evidence="8" id="KW-1185">Reference proteome</keyword>
<dbReference type="Gene3D" id="6.20.400.10">
    <property type="match status" value="1"/>
</dbReference>
<dbReference type="Pfam" id="PF00642">
    <property type="entry name" value="zf-CCCH"/>
    <property type="match status" value="1"/>
</dbReference>
<proteinExistence type="predicted"/>
<feature type="zinc finger region" description="C3H1-type" evidence="4">
    <location>
        <begin position="166"/>
        <end position="204"/>
    </location>
</feature>
<dbReference type="InterPro" id="IPR036855">
    <property type="entry name" value="Znf_CCCH_sf"/>
</dbReference>
<protein>
    <recommendedName>
        <fullName evidence="6">C3H1-type domain-containing protein</fullName>
    </recommendedName>
</protein>
<dbReference type="VEuPathDB" id="FungiDB:AeMF1_012657"/>
<dbReference type="InterPro" id="IPR032378">
    <property type="entry name" value="ZC3H15/TMA46_C"/>
</dbReference>
<feature type="domain" description="C3H1-type" evidence="6">
    <location>
        <begin position="166"/>
        <end position="204"/>
    </location>
</feature>
<dbReference type="PANTHER" id="PTHR12681">
    <property type="entry name" value="ZINC FINGER-CONTAINING PROTEIN P48ZNF"/>
    <property type="match status" value="1"/>
</dbReference>
<feature type="compositionally biased region" description="Acidic residues" evidence="5">
    <location>
        <begin position="299"/>
        <end position="321"/>
    </location>
</feature>
<organism evidence="7 8">
    <name type="scientific">Aphanomyces euteiches</name>
    <dbReference type="NCBI Taxonomy" id="100861"/>
    <lineage>
        <taxon>Eukaryota</taxon>
        <taxon>Sar</taxon>
        <taxon>Stramenopiles</taxon>
        <taxon>Oomycota</taxon>
        <taxon>Saprolegniomycetes</taxon>
        <taxon>Saprolegniales</taxon>
        <taxon>Verrucalvaceae</taxon>
        <taxon>Aphanomyces</taxon>
    </lineage>
</organism>
<evidence type="ECO:0000256" key="4">
    <source>
        <dbReference type="PROSITE-ProRule" id="PRU00723"/>
    </source>
</evidence>
<dbReference type="EMBL" id="VJMJ01000013">
    <property type="protein sequence ID" value="KAF0743575.1"/>
    <property type="molecule type" value="Genomic_DNA"/>
</dbReference>
<name>A0A6G0XSU1_9STRA</name>
<dbReference type="GO" id="GO:0002181">
    <property type="term" value="P:cytoplasmic translation"/>
    <property type="evidence" value="ECO:0007669"/>
    <property type="project" value="TreeGrafter"/>
</dbReference>
<dbReference type="GO" id="GO:0008270">
    <property type="term" value="F:zinc ion binding"/>
    <property type="evidence" value="ECO:0007669"/>
    <property type="project" value="UniProtKB-KW"/>
</dbReference>
<evidence type="ECO:0000313" key="7">
    <source>
        <dbReference type="EMBL" id="KAF0743575.1"/>
    </source>
</evidence>
<feature type="region of interest" description="Disordered" evidence="5">
    <location>
        <begin position="293"/>
        <end position="359"/>
    </location>
</feature>
<dbReference type="AlphaFoldDB" id="A0A6G0XSU1"/>
<dbReference type="SMART" id="SM00356">
    <property type="entry name" value="ZnF_C3H1"/>
    <property type="match status" value="2"/>
</dbReference>
<dbReference type="GO" id="GO:0003729">
    <property type="term" value="F:mRNA binding"/>
    <property type="evidence" value="ECO:0007669"/>
    <property type="project" value="TreeGrafter"/>
</dbReference>
<evidence type="ECO:0000256" key="5">
    <source>
        <dbReference type="SAM" id="MobiDB-lite"/>
    </source>
</evidence>
<dbReference type="SUPFAM" id="SSF90229">
    <property type="entry name" value="CCCH zinc finger"/>
    <property type="match status" value="1"/>
</dbReference>
<dbReference type="PROSITE" id="PS50103">
    <property type="entry name" value="ZF_C3H1"/>
    <property type="match status" value="2"/>
</dbReference>
<evidence type="ECO:0000256" key="2">
    <source>
        <dbReference type="ARBA" id="ARBA00022771"/>
    </source>
</evidence>
<dbReference type="Pfam" id="PF16543">
    <property type="entry name" value="DFRP_C"/>
    <property type="match status" value="1"/>
</dbReference>
<evidence type="ECO:0000313" key="8">
    <source>
        <dbReference type="Proteomes" id="UP000481153"/>
    </source>
</evidence>
<keyword evidence="1 4" id="KW-0479">Metal-binding</keyword>
<evidence type="ECO:0000256" key="3">
    <source>
        <dbReference type="ARBA" id="ARBA00022833"/>
    </source>
</evidence>
<evidence type="ECO:0000256" key="1">
    <source>
        <dbReference type="ARBA" id="ARBA00022723"/>
    </source>
</evidence>
<keyword evidence="2 4" id="KW-0863">Zinc-finger</keyword>
<dbReference type="GO" id="GO:0005829">
    <property type="term" value="C:cytosol"/>
    <property type="evidence" value="ECO:0007669"/>
    <property type="project" value="TreeGrafter"/>
</dbReference>
<accession>A0A6G0XSU1</accession>
<gene>
    <name evidence="7" type="ORF">Ae201684_001720</name>
</gene>
<keyword evidence="3 4" id="KW-0862">Zinc</keyword>
<sequence length="359" mass="40726">MGPKQGPSKKTVQKAKEKIVEDKTFGLKNKNKSKNVQNYIKQVTHQVKGTSEAQERKKQEEKKAALLAKQAMEKQMNELFIAAIIQPKVPLGVDPKTIVCEFFKQATCAKGARCKFSHDLSVGKKATKINLYEDDRDAKQQDKIDDWDQKKLEDVINEKHGQKVANQTDIVCKYFLDAIEKSQYGWFWTCPNGGKSCKYRHALPPGYVFQTKAEREAAKGKKAEEVSIEEIIEQQRAKLGAGGGTPVTEESFAKWKLEKVARKAAEEEKRRKEEAKKTGGRGVLSGRALFSYDPSLFRDDDDAAEDEYEVRPDNEDDDDEEKPAYRPVDEAAEKMDASLYMEDVEDNLDELMEEEKGSK</sequence>
<feature type="compositionally biased region" description="Basic and acidic residues" evidence="5">
    <location>
        <begin position="322"/>
        <end position="336"/>
    </location>
</feature>
<evidence type="ECO:0000259" key="6">
    <source>
        <dbReference type="PROSITE" id="PS50103"/>
    </source>
</evidence>
<reference evidence="7 8" key="1">
    <citation type="submission" date="2019-07" db="EMBL/GenBank/DDBJ databases">
        <title>Genomics analysis of Aphanomyces spp. identifies a new class of oomycete effector associated with host adaptation.</title>
        <authorList>
            <person name="Gaulin E."/>
        </authorList>
    </citation>
    <scope>NUCLEOTIDE SEQUENCE [LARGE SCALE GENOMIC DNA]</scope>
    <source>
        <strain evidence="7 8">ATCC 201684</strain>
    </source>
</reference>
<feature type="zinc finger region" description="C3H1-type" evidence="4">
    <location>
        <begin position="94"/>
        <end position="121"/>
    </location>
</feature>